<reference evidence="2" key="1">
    <citation type="journal article" date="2015" name="Nature">
        <title>Complex archaea that bridge the gap between prokaryotes and eukaryotes.</title>
        <authorList>
            <person name="Spang A."/>
            <person name="Saw J.H."/>
            <person name="Jorgensen S.L."/>
            <person name="Zaremba-Niedzwiedzka K."/>
            <person name="Martijn J."/>
            <person name="Lind A.E."/>
            <person name="van Eijk R."/>
            <person name="Schleper C."/>
            <person name="Guy L."/>
            <person name="Ettema T.J."/>
        </authorList>
    </citation>
    <scope>NUCLEOTIDE SEQUENCE</scope>
</reference>
<feature type="transmembrane region" description="Helical" evidence="1">
    <location>
        <begin position="6"/>
        <end position="27"/>
    </location>
</feature>
<keyword evidence="1" id="KW-0812">Transmembrane</keyword>
<gene>
    <name evidence="2" type="ORF">LCGC14_1148920</name>
</gene>
<dbReference type="EMBL" id="LAZR01005508">
    <property type="protein sequence ID" value="KKM99334.1"/>
    <property type="molecule type" value="Genomic_DNA"/>
</dbReference>
<name>A0A0F9LW54_9ZZZZ</name>
<comment type="caution">
    <text evidence="2">The sequence shown here is derived from an EMBL/GenBank/DDBJ whole genome shotgun (WGS) entry which is preliminary data.</text>
</comment>
<accession>A0A0F9LW54</accession>
<organism evidence="2">
    <name type="scientific">marine sediment metagenome</name>
    <dbReference type="NCBI Taxonomy" id="412755"/>
    <lineage>
        <taxon>unclassified sequences</taxon>
        <taxon>metagenomes</taxon>
        <taxon>ecological metagenomes</taxon>
    </lineage>
</organism>
<dbReference type="AlphaFoldDB" id="A0A0F9LW54"/>
<keyword evidence="1" id="KW-0472">Membrane</keyword>
<evidence type="ECO:0000256" key="1">
    <source>
        <dbReference type="SAM" id="Phobius"/>
    </source>
</evidence>
<keyword evidence="1" id="KW-1133">Transmembrane helix</keyword>
<protein>
    <submittedName>
        <fullName evidence="2">Uncharacterized protein</fullName>
    </submittedName>
</protein>
<sequence length="176" mass="18798">MGKGSVLAFIALLIGIGGVGIGGYAIIFMPTTIIQQASGSSEITQIWTVEQAGAFYTGGSYSDMTDMDVYITVNAGETVYVMFNAQIWNGATGGKGWLTGGVRIMRDNVEIPGSERFFITDSSNYIGSTVAKSITTHFIIEGLTAGTYELKVQATALAEFGSDRVEDGLLIVYTYR</sequence>
<proteinExistence type="predicted"/>
<evidence type="ECO:0000313" key="2">
    <source>
        <dbReference type="EMBL" id="KKM99334.1"/>
    </source>
</evidence>